<keyword evidence="10" id="KW-1133">Transmembrane helix</keyword>
<dbReference type="Gene3D" id="3.30.565.10">
    <property type="entry name" value="Histidine kinase-like ATPase, C-terminal domain"/>
    <property type="match status" value="1"/>
</dbReference>
<evidence type="ECO:0000256" key="7">
    <source>
        <dbReference type="ARBA" id="ARBA00022741"/>
    </source>
</evidence>
<evidence type="ECO:0000256" key="10">
    <source>
        <dbReference type="SAM" id="Phobius"/>
    </source>
</evidence>
<dbReference type="InterPro" id="IPR004358">
    <property type="entry name" value="Sig_transdc_His_kin-like_C"/>
</dbReference>
<dbReference type="Pfam" id="PF02518">
    <property type="entry name" value="HATPase_c"/>
    <property type="match status" value="1"/>
</dbReference>
<dbReference type="GO" id="GO:0005886">
    <property type="term" value="C:plasma membrane"/>
    <property type="evidence" value="ECO:0007669"/>
    <property type="project" value="UniProtKB-SubCell"/>
</dbReference>
<accession>A0A831W836</accession>
<evidence type="ECO:0000256" key="9">
    <source>
        <dbReference type="ARBA" id="ARBA00022840"/>
    </source>
</evidence>
<dbReference type="PANTHER" id="PTHR44936">
    <property type="entry name" value="SENSOR PROTEIN CREC"/>
    <property type="match status" value="1"/>
</dbReference>
<evidence type="ECO:0000256" key="8">
    <source>
        <dbReference type="ARBA" id="ARBA00022777"/>
    </source>
</evidence>
<keyword evidence="7" id="KW-0547">Nucleotide-binding</keyword>
<evidence type="ECO:0000256" key="3">
    <source>
        <dbReference type="ARBA" id="ARBA00012438"/>
    </source>
</evidence>
<dbReference type="InterPro" id="IPR050980">
    <property type="entry name" value="2C_sensor_his_kinase"/>
</dbReference>
<comment type="caution">
    <text evidence="13">The sequence shown here is derived from an EMBL/GenBank/DDBJ whole genome shotgun (WGS) entry which is preliminary data.</text>
</comment>
<dbReference type="InterPro" id="IPR005467">
    <property type="entry name" value="His_kinase_dom"/>
</dbReference>
<dbReference type="PROSITE" id="PS50885">
    <property type="entry name" value="HAMP"/>
    <property type="match status" value="1"/>
</dbReference>
<proteinExistence type="predicted"/>
<comment type="subcellular location">
    <subcellularLocation>
        <location evidence="2">Cell membrane</location>
        <topology evidence="2">Multi-pass membrane protein</topology>
    </subcellularLocation>
</comment>
<dbReference type="EC" id="2.7.13.3" evidence="3"/>
<feature type="domain" description="HAMP" evidence="12">
    <location>
        <begin position="63"/>
        <end position="115"/>
    </location>
</feature>
<dbReference type="CDD" id="cd06225">
    <property type="entry name" value="HAMP"/>
    <property type="match status" value="1"/>
</dbReference>
<dbReference type="Gene3D" id="1.10.8.500">
    <property type="entry name" value="HAMP domain in histidine kinase"/>
    <property type="match status" value="1"/>
</dbReference>
<evidence type="ECO:0000313" key="13">
    <source>
        <dbReference type="EMBL" id="HEB95255.1"/>
    </source>
</evidence>
<keyword evidence="10" id="KW-0472">Membrane</keyword>
<keyword evidence="8" id="KW-0418">Kinase</keyword>
<dbReference type="CDD" id="cd00082">
    <property type="entry name" value="HisKA"/>
    <property type="match status" value="1"/>
</dbReference>
<evidence type="ECO:0000256" key="1">
    <source>
        <dbReference type="ARBA" id="ARBA00000085"/>
    </source>
</evidence>
<keyword evidence="10" id="KW-0812">Transmembrane</keyword>
<dbReference type="Gene3D" id="1.10.287.130">
    <property type="match status" value="1"/>
</dbReference>
<dbReference type="InterPro" id="IPR003660">
    <property type="entry name" value="HAMP_dom"/>
</dbReference>
<dbReference type="InterPro" id="IPR003594">
    <property type="entry name" value="HATPase_dom"/>
</dbReference>
<evidence type="ECO:0000256" key="6">
    <source>
        <dbReference type="ARBA" id="ARBA00022679"/>
    </source>
</evidence>
<evidence type="ECO:0000259" key="11">
    <source>
        <dbReference type="PROSITE" id="PS50109"/>
    </source>
</evidence>
<dbReference type="GO" id="GO:0000155">
    <property type="term" value="F:phosphorelay sensor kinase activity"/>
    <property type="evidence" value="ECO:0007669"/>
    <property type="project" value="InterPro"/>
</dbReference>
<dbReference type="Pfam" id="PF00672">
    <property type="entry name" value="HAMP"/>
    <property type="match status" value="1"/>
</dbReference>
<dbReference type="SUPFAM" id="SSF55874">
    <property type="entry name" value="ATPase domain of HSP90 chaperone/DNA topoisomerase II/histidine kinase"/>
    <property type="match status" value="1"/>
</dbReference>
<gene>
    <name evidence="13" type="ORF">ENI96_02335</name>
</gene>
<dbReference type="InterPro" id="IPR036890">
    <property type="entry name" value="HATPase_C_sf"/>
</dbReference>
<feature type="domain" description="Histidine kinase" evidence="11">
    <location>
        <begin position="123"/>
        <end position="324"/>
    </location>
</feature>
<dbReference type="PROSITE" id="PS50109">
    <property type="entry name" value="HIS_KIN"/>
    <property type="match status" value="1"/>
</dbReference>
<evidence type="ECO:0000259" key="12">
    <source>
        <dbReference type="PROSITE" id="PS50885"/>
    </source>
</evidence>
<dbReference type="Pfam" id="PF00512">
    <property type="entry name" value="HisKA"/>
    <property type="match status" value="1"/>
</dbReference>
<dbReference type="SMART" id="SM00387">
    <property type="entry name" value="HATPase_c"/>
    <property type="match status" value="1"/>
</dbReference>
<keyword evidence="4" id="KW-1003">Cell membrane</keyword>
<dbReference type="SMART" id="SM00388">
    <property type="entry name" value="HisKA"/>
    <property type="match status" value="1"/>
</dbReference>
<reference evidence="13" key="1">
    <citation type="journal article" date="2020" name="mSystems">
        <title>Genome- and Community-Level Interaction Insights into Carbon Utilization and Element Cycling Functions of Hydrothermarchaeota in Hydrothermal Sediment.</title>
        <authorList>
            <person name="Zhou Z."/>
            <person name="Liu Y."/>
            <person name="Xu W."/>
            <person name="Pan J."/>
            <person name="Luo Z.H."/>
            <person name="Li M."/>
        </authorList>
    </citation>
    <scope>NUCLEOTIDE SEQUENCE [LARGE SCALE GENOMIC DNA]</scope>
    <source>
        <strain evidence="13">HyVt-443</strain>
    </source>
</reference>
<evidence type="ECO:0000256" key="2">
    <source>
        <dbReference type="ARBA" id="ARBA00004651"/>
    </source>
</evidence>
<evidence type="ECO:0000256" key="5">
    <source>
        <dbReference type="ARBA" id="ARBA00022553"/>
    </source>
</evidence>
<keyword evidence="5" id="KW-0597">Phosphoprotein</keyword>
<organism evidence="13">
    <name type="scientific">Sedimenticola thiotaurini</name>
    <dbReference type="NCBI Taxonomy" id="1543721"/>
    <lineage>
        <taxon>Bacteria</taxon>
        <taxon>Pseudomonadati</taxon>
        <taxon>Pseudomonadota</taxon>
        <taxon>Gammaproteobacteria</taxon>
        <taxon>Chromatiales</taxon>
        <taxon>Sedimenticolaceae</taxon>
        <taxon>Sedimenticola</taxon>
    </lineage>
</organism>
<protein>
    <recommendedName>
        <fullName evidence="3">histidine kinase</fullName>
        <ecNumber evidence="3">2.7.13.3</ecNumber>
    </recommendedName>
</protein>
<evidence type="ECO:0000256" key="4">
    <source>
        <dbReference type="ARBA" id="ARBA00022475"/>
    </source>
</evidence>
<keyword evidence="6" id="KW-0808">Transferase</keyword>
<dbReference type="AlphaFoldDB" id="A0A831W836"/>
<keyword evidence="9" id="KW-0067">ATP-binding</keyword>
<dbReference type="EMBL" id="DRKP01000026">
    <property type="protein sequence ID" value="HEB95255.1"/>
    <property type="molecule type" value="Genomic_DNA"/>
</dbReference>
<dbReference type="PRINTS" id="PR00344">
    <property type="entry name" value="BCTRLSENSOR"/>
</dbReference>
<dbReference type="PANTHER" id="PTHR44936:SF10">
    <property type="entry name" value="SENSOR PROTEIN RSTB"/>
    <property type="match status" value="1"/>
</dbReference>
<sequence>MSLLSSIDREGNEWFWADLEVDGEKVRIGFPRERIGVHPPAAILLSLLVGVQVMLITAVLLVRRLTAPLERLSRAVRRLGSGDWPEPVPEEGPEELAQLARSFNRMTVQVRELLANRTTLLAGISHDLRTPLTQIRLALAMLPGEGGDPELMAGIQRDLNRIDALLQQFLELSRGLDQGQRRPVAVDQLIGELVEQFRRRGIALEWSPGCDRVLQVHPLSLQRIVTNLVENAVRYGGESGTAIRTGIDAGDPVVEVLDRGPGIPPEQREAVFRPFHRLEDSRSRNTGGSGLGLAVVKQLCQANGWSVRLASRPGGGTRVVLKLG</sequence>
<dbReference type="Proteomes" id="UP000886251">
    <property type="component" value="Unassembled WGS sequence"/>
</dbReference>
<dbReference type="GO" id="GO:0005524">
    <property type="term" value="F:ATP binding"/>
    <property type="evidence" value="ECO:0007669"/>
    <property type="project" value="UniProtKB-KW"/>
</dbReference>
<dbReference type="SUPFAM" id="SSF47384">
    <property type="entry name" value="Homodimeric domain of signal transducing histidine kinase"/>
    <property type="match status" value="1"/>
</dbReference>
<feature type="transmembrane region" description="Helical" evidence="10">
    <location>
        <begin position="41"/>
        <end position="62"/>
    </location>
</feature>
<dbReference type="InterPro" id="IPR003661">
    <property type="entry name" value="HisK_dim/P_dom"/>
</dbReference>
<dbReference type="SMART" id="SM00304">
    <property type="entry name" value="HAMP"/>
    <property type="match status" value="1"/>
</dbReference>
<name>A0A831W836_9GAMM</name>
<dbReference type="SUPFAM" id="SSF158472">
    <property type="entry name" value="HAMP domain-like"/>
    <property type="match status" value="1"/>
</dbReference>
<dbReference type="InterPro" id="IPR036097">
    <property type="entry name" value="HisK_dim/P_sf"/>
</dbReference>
<comment type="catalytic activity">
    <reaction evidence="1">
        <text>ATP + protein L-histidine = ADP + protein N-phospho-L-histidine.</text>
        <dbReference type="EC" id="2.7.13.3"/>
    </reaction>
</comment>